<accession>A0ACD5Z0G2</accession>
<sequence length="608" mass="69072">MPRQSWKPRAGPGCVAPAPELQWKALNPNPIPSEVPGCSRAAEVPDDVFVDTVEVGRLRLDVPAAAAEVEEEIVSQLVGIGMELSQEDLRANDQMQEDEILALEAIFGDSVVILNKKEGQRSLQVHVHIEIPDGIDVSARLDYGTGTLNYGGVCAGDASDNLVHKFRVEHLPPILLTCYLLPSYPSHQPPLFTISTEWLDKVKISSLCQMLDVIWEEQQGMEVIYQWVQWLQNSSLSHLGFTDEIILSKGDIACDEDGGDKRACIYDYAPDIITPRIMRYNDDKRHETFLHDMHDCMICFSECPGVDFIILPCDHYFCQKCIRTYCKMHVKEGTVLKLTCPDTKCGGVVSPNILKTLLEEDEFERWEGLLLQRTLDAMNDLVYCPRCETACLEDECNDAMCPSCLFSFCTLCTNHRHVGKDCMTPEERIRILEERLKSKKLQSDQKKIDEARSLQTIMRDAKQCPRCKMAISKIEGCNKMTCSNCGHYFCYVCNSAIAGYDHFRSGACRLFSWDDIDRWEAQMNPGRRRVQRQAVAQADAPDPAPTPDTRYYYPCPTCREQSAKFANNNHIRCWSCRTHYCALCWKTVDKTSRHFGPRGCKQHTADQY</sequence>
<name>A0ACD5Z0G2_AVESA</name>
<dbReference type="EnsemblPlants" id="AVESA.00010b.r2.6AG1058670.1">
    <property type="protein sequence ID" value="AVESA.00010b.r2.6AG1058670.1.CDS"/>
    <property type="gene ID" value="AVESA.00010b.r2.6AG1058670"/>
</dbReference>
<keyword evidence="2" id="KW-1185">Reference proteome</keyword>
<protein>
    <submittedName>
        <fullName evidence="1">Uncharacterized protein</fullName>
    </submittedName>
</protein>
<organism evidence="1 2">
    <name type="scientific">Avena sativa</name>
    <name type="common">Oat</name>
    <dbReference type="NCBI Taxonomy" id="4498"/>
    <lineage>
        <taxon>Eukaryota</taxon>
        <taxon>Viridiplantae</taxon>
        <taxon>Streptophyta</taxon>
        <taxon>Embryophyta</taxon>
        <taxon>Tracheophyta</taxon>
        <taxon>Spermatophyta</taxon>
        <taxon>Magnoliopsida</taxon>
        <taxon>Liliopsida</taxon>
        <taxon>Poales</taxon>
        <taxon>Poaceae</taxon>
        <taxon>BOP clade</taxon>
        <taxon>Pooideae</taxon>
        <taxon>Poodae</taxon>
        <taxon>Poeae</taxon>
        <taxon>Poeae Chloroplast Group 1 (Aveneae type)</taxon>
        <taxon>Aveninae</taxon>
        <taxon>Avena</taxon>
    </lineage>
</organism>
<dbReference type="Proteomes" id="UP001732700">
    <property type="component" value="Chromosome 6A"/>
</dbReference>
<proteinExistence type="predicted"/>
<evidence type="ECO:0000313" key="1">
    <source>
        <dbReference type="EnsemblPlants" id="AVESA.00010b.r2.6AG1058670.1.CDS"/>
    </source>
</evidence>
<evidence type="ECO:0000313" key="2">
    <source>
        <dbReference type="Proteomes" id="UP001732700"/>
    </source>
</evidence>
<reference evidence="1" key="1">
    <citation type="submission" date="2021-05" db="EMBL/GenBank/DDBJ databases">
        <authorList>
            <person name="Scholz U."/>
            <person name="Mascher M."/>
            <person name="Fiebig A."/>
        </authorList>
    </citation>
    <scope>NUCLEOTIDE SEQUENCE [LARGE SCALE GENOMIC DNA]</scope>
</reference>
<reference evidence="1" key="2">
    <citation type="submission" date="2025-09" db="UniProtKB">
        <authorList>
            <consortium name="EnsemblPlants"/>
        </authorList>
    </citation>
    <scope>IDENTIFICATION</scope>
</reference>